<reference evidence="3" key="1">
    <citation type="journal article" date="2019" name="Int. J. Syst. Evol. Microbiol.">
        <title>The Global Catalogue of Microorganisms (GCM) 10K type strain sequencing project: providing services to taxonomists for standard genome sequencing and annotation.</title>
        <authorList>
            <consortium name="The Broad Institute Genomics Platform"/>
            <consortium name="The Broad Institute Genome Sequencing Center for Infectious Disease"/>
            <person name="Wu L."/>
            <person name="Ma J."/>
        </authorList>
    </citation>
    <scope>NUCLEOTIDE SEQUENCE [LARGE SCALE GENOMIC DNA]</scope>
    <source>
        <strain evidence="3">NBRC 109341</strain>
    </source>
</reference>
<comment type="caution">
    <text evidence="2">The sequence shown here is derived from an EMBL/GenBank/DDBJ whole genome shotgun (WGS) entry which is preliminary data.</text>
</comment>
<dbReference type="EMBL" id="BSPB01000001">
    <property type="protein sequence ID" value="GLS12681.1"/>
    <property type="molecule type" value="Genomic_DNA"/>
</dbReference>
<dbReference type="PANTHER" id="PTHR42941">
    <property type="entry name" value="SLL1037 PROTEIN"/>
    <property type="match status" value="1"/>
</dbReference>
<evidence type="ECO:0000256" key="1">
    <source>
        <dbReference type="SAM" id="SignalP"/>
    </source>
</evidence>
<feature type="chain" id="PRO_5045438097" evidence="1">
    <location>
        <begin position="40"/>
        <end position="337"/>
    </location>
</feature>
<gene>
    <name evidence="2" type="ORF">GCM10007935_01070</name>
</gene>
<feature type="signal peptide" evidence="1">
    <location>
        <begin position="1"/>
        <end position="39"/>
    </location>
</feature>
<keyword evidence="1" id="KW-0732">Signal</keyword>
<dbReference type="SUPFAM" id="SSF53850">
    <property type="entry name" value="Periplasmic binding protein-like II"/>
    <property type="match status" value="1"/>
</dbReference>
<proteinExistence type="predicted"/>
<dbReference type="PANTHER" id="PTHR42941:SF1">
    <property type="entry name" value="SLL1037 PROTEIN"/>
    <property type="match status" value="1"/>
</dbReference>
<dbReference type="Gene3D" id="3.40.190.10">
    <property type="entry name" value="Periplasmic binding protein-like II"/>
    <property type="match status" value="2"/>
</dbReference>
<sequence length="337" mass="35419">MFNQADPLQEMFPMKKITAYLSAVAAAAAFMAPVAPAHAQQKFMTIGTGGVTGVYYAAGGAICRLVNKDRSKHGYRCTVESTGGSVANINTINAGDLDFGVAQSDAQFNAAKGLKAFEGKPVGDLRAVLSLHPEPLTLVARKEAGIKSLADLKGKRVAIGNPGSGTRSSVDELLAAAGLKGSDFAAVSELKADEHGAALCDNKIDAFFYVVGHPSANIQDPMTTCGAQLVNITGPVVDKLVSANAFYASAKIPAKTYPSQAADLDTYGVMATVVTSAKKSEEEVYLFVKAVFDNIDDFKKLHPAFAGLQPENMIKAGLSAPLHPGAVKYYKEKGWVK</sequence>
<organism evidence="2 3">
    <name type="scientific">Hydrogenophaga electricum</name>
    <dbReference type="NCBI Taxonomy" id="1230953"/>
    <lineage>
        <taxon>Bacteria</taxon>
        <taxon>Pseudomonadati</taxon>
        <taxon>Pseudomonadota</taxon>
        <taxon>Betaproteobacteria</taxon>
        <taxon>Burkholderiales</taxon>
        <taxon>Comamonadaceae</taxon>
        <taxon>Hydrogenophaga</taxon>
    </lineage>
</organism>
<accession>A0ABQ6C2V1</accession>
<keyword evidence="3" id="KW-1185">Reference proteome</keyword>
<evidence type="ECO:0000313" key="3">
    <source>
        <dbReference type="Proteomes" id="UP001156903"/>
    </source>
</evidence>
<dbReference type="NCBIfam" id="TIGR02122">
    <property type="entry name" value="TRAP_TAXI"/>
    <property type="match status" value="1"/>
</dbReference>
<protein>
    <submittedName>
        <fullName evidence="2">C4-dicarboxylate ABC transporter substrate-binding protein</fullName>
    </submittedName>
</protein>
<evidence type="ECO:0000313" key="2">
    <source>
        <dbReference type="EMBL" id="GLS12681.1"/>
    </source>
</evidence>
<dbReference type="Proteomes" id="UP001156903">
    <property type="component" value="Unassembled WGS sequence"/>
</dbReference>
<name>A0ABQ6C2V1_9BURK</name>
<dbReference type="CDD" id="cd13568">
    <property type="entry name" value="PBP2_TAXI_TRAP_like_3"/>
    <property type="match status" value="1"/>
</dbReference>
<dbReference type="Pfam" id="PF16868">
    <property type="entry name" value="NMT1_3"/>
    <property type="match status" value="1"/>
</dbReference>
<dbReference type="InterPro" id="IPR011852">
    <property type="entry name" value="TRAP_TAXI"/>
</dbReference>